<dbReference type="Proteomes" id="UP000245207">
    <property type="component" value="Unassembled WGS sequence"/>
</dbReference>
<dbReference type="Pfam" id="PF01593">
    <property type="entry name" value="Amino_oxidase"/>
    <property type="match status" value="1"/>
</dbReference>
<organism evidence="2 3">
    <name type="scientific">Artemisia annua</name>
    <name type="common">Sweet wormwood</name>
    <dbReference type="NCBI Taxonomy" id="35608"/>
    <lineage>
        <taxon>Eukaryota</taxon>
        <taxon>Viridiplantae</taxon>
        <taxon>Streptophyta</taxon>
        <taxon>Embryophyta</taxon>
        <taxon>Tracheophyta</taxon>
        <taxon>Spermatophyta</taxon>
        <taxon>Magnoliopsida</taxon>
        <taxon>eudicotyledons</taxon>
        <taxon>Gunneridae</taxon>
        <taxon>Pentapetalae</taxon>
        <taxon>asterids</taxon>
        <taxon>campanulids</taxon>
        <taxon>Asterales</taxon>
        <taxon>Asteraceae</taxon>
        <taxon>Asteroideae</taxon>
        <taxon>Anthemideae</taxon>
        <taxon>Artemisiinae</taxon>
        <taxon>Artemisia</taxon>
    </lineage>
</organism>
<name>A0A2U1M2C0_ARTAN</name>
<reference evidence="2 3" key="1">
    <citation type="journal article" date="2018" name="Mol. Plant">
        <title>The genome of Artemisia annua provides insight into the evolution of Asteraceae family and artemisinin biosynthesis.</title>
        <authorList>
            <person name="Shen Q."/>
            <person name="Zhang L."/>
            <person name="Liao Z."/>
            <person name="Wang S."/>
            <person name="Yan T."/>
            <person name="Shi P."/>
            <person name="Liu M."/>
            <person name="Fu X."/>
            <person name="Pan Q."/>
            <person name="Wang Y."/>
            <person name="Lv Z."/>
            <person name="Lu X."/>
            <person name="Zhang F."/>
            <person name="Jiang W."/>
            <person name="Ma Y."/>
            <person name="Chen M."/>
            <person name="Hao X."/>
            <person name="Li L."/>
            <person name="Tang Y."/>
            <person name="Lv G."/>
            <person name="Zhou Y."/>
            <person name="Sun X."/>
            <person name="Brodelius P.E."/>
            <person name="Rose J.K.C."/>
            <person name="Tang K."/>
        </authorList>
    </citation>
    <scope>NUCLEOTIDE SEQUENCE [LARGE SCALE GENOMIC DNA]</scope>
    <source>
        <strain evidence="3">cv. Huhao1</strain>
        <tissue evidence="2">Leaf</tissue>
    </source>
</reference>
<dbReference type="EMBL" id="PKPP01006778">
    <property type="protein sequence ID" value="PWA55350.1"/>
    <property type="molecule type" value="Genomic_DNA"/>
</dbReference>
<dbReference type="Gene3D" id="3.50.50.60">
    <property type="entry name" value="FAD/NAD(P)-binding domain"/>
    <property type="match status" value="1"/>
</dbReference>
<dbReference type="OrthoDB" id="5977668at2759"/>
<dbReference type="InterPro" id="IPR036188">
    <property type="entry name" value="FAD/NAD-bd_sf"/>
</dbReference>
<dbReference type="AlphaFoldDB" id="A0A2U1M2C0"/>
<evidence type="ECO:0000259" key="1">
    <source>
        <dbReference type="Pfam" id="PF01593"/>
    </source>
</evidence>
<protein>
    <recommendedName>
        <fullName evidence="1">Amine oxidase domain-containing protein</fullName>
    </recommendedName>
</protein>
<dbReference type="GO" id="GO:0016491">
    <property type="term" value="F:oxidoreductase activity"/>
    <property type="evidence" value="ECO:0007669"/>
    <property type="project" value="InterPro"/>
</dbReference>
<keyword evidence="3" id="KW-1185">Reference proteome</keyword>
<dbReference type="SUPFAM" id="SSF51905">
    <property type="entry name" value="FAD/NAD(P)-binding domain"/>
    <property type="match status" value="1"/>
</dbReference>
<evidence type="ECO:0000313" key="3">
    <source>
        <dbReference type="Proteomes" id="UP000245207"/>
    </source>
</evidence>
<comment type="caution">
    <text evidence="2">The sequence shown here is derived from an EMBL/GenBank/DDBJ whole genome shotgun (WGS) entry which is preliminary data.</text>
</comment>
<dbReference type="InterPro" id="IPR002937">
    <property type="entry name" value="Amino_oxidase"/>
</dbReference>
<dbReference type="STRING" id="35608.A0A2U1M2C0"/>
<feature type="domain" description="Amine oxidase" evidence="1">
    <location>
        <begin position="64"/>
        <end position="117"/>
    </location>
</feature>
<proteinExistence type="predicted"/>
<accession>A0A2U1M2C0</accession>
<gene>
    <name evidence="2" type="ORF">CTI12_AA428460</name>
</gene>
<dbReference type="Gene3D" id="1.10.405.20">
    <property type="match status" value="1"/>
</dbReference>
<evidence type="ECO:0000313" key="2">
    <source>
        <dbReference type="EMBL" id="PWA55350.1"/>
    </source>
</evidence>
<sequence>MASIIDLFPDVDSMHVETVVEVAGGKIAEILFTAADLGSKEVDMVSNTPSIASCYHHQRVAVGDVVLYEKENYLGGHAKTVTMDDGVDLDLGFMVFNWVTYPNMVELFETLGVDIEHSDMSFLVTLDEGNGCEWGSRNGLSSCLHNKAMP</sequence>